<dbReference type="AlphaFoldDB" id="A0A0G4HXV4"/>
<dbReference type="InterPro" id="IPR038765">
    <property type="entry name" value="Papain-like_cys_pep_sf"/>
</dbReference>
<evidence type="ECO:0000256" key="1">
    <source>
        <dbReference type="SAM" id="MobiDB-lite"/>
    </source>
</evidence>
<dbReference type="SUPFAM" id="SSF54001">
    <property type="entry name" value="Cysteine proteinases"/>
    <property type="match status" value="1"/>
</dbReference>
<evidence type="ECO:0000313" key="2">
    <source>
        <dbReference type="EMBL" id="CEM49337.1"/>
    </source>
</evidence>
<accession>A0A0G4HXV4</accession>
<reference evidence="2" key="1">
    <citation type="submission" date="2014-11" db="EMBL/GenBank/DDBJ databases">
        <authorList>
            <person name="Otto D Thomas"/>
            <person name="Naeem Raeece"/>
        </authorList>
    </citation>
    <scope>NUCLEOTIDE SEQUENCE</scope>
</reference>
<evidence type="ECO:0008006" key="3">
    <source>
        <dbReference type="Google" id="ProtNLM"/>
    </source>
</evidence>
<dbReference type="VEuPathDB" id="CryptoDB:Cvel_9351"/>
<protein>
    <recommendedName>
        <fullName evidence="3">Ubiquitin-like protease family profile domain-containing protein</fullName>
    </recommendedName>
</protein>
<organism evidence="2">
    <name type="scientific">Chromera velia CCMP2878</name>
    <dbReference type="NCBI Taxonomy" id="1169474"/>
    <lineage>
        <taxon>Eukaryota</taxon>
        <taxon>Sar</taxon>
        <taxon>Alveolata</taxon>
        <taxon>Colpodellida</taxon>
        <taxon>Chromeraceae</taxon>
        <taxon>Chromera</taxon>
    </lineage>
</organism>
<gene>
    <name evidence="2" type="ORF">Cvel_9351</name>
</gene>
<feature type="compositionally biased region" description="Basic and acidic residues" evidence="1">
    <location>
        <begin position="46"/>
        <end position="57"/>
    </location>
</feature>
<feature type="compositionally biased region" description="Basic and acidic residues" evidence="1">
    <location>
        <begin position="1"/>
        <end position="17"/>
    </location>
</feature>
<name>A0A0G4HXV4_9ALVE</name>
<proteinExistence type="predicted"/>
<dbReference type="EMBL" id="CDMZ01004306">
    <property type="protein sequence ID" value="CEM49337.1"/>
    <property type="molecule type" value="Genomic_DNA"/>
</dbReference>
<feature type="region of interest" description="Disordered" evidence="1">
    <location>
        <begin position="1"/>
        <end position="78"/>
    </location>
</feature>
<sequence>MDPQEKERGDADRDENAVKSMEVSQGEDGEEGERDAVMWSEPMEDPQGKEREKADRDENVEEEEEVQMTGQGFDITIPPRRKRPRLASVDCEEKLVSEFKRYWIDLGETLWVSFHALSAMSLFLLGRFRKDSKIVLLDADLITDSRAVQQKVVVKRAVFGPYTAERALFPLLSASLIQWIFGVGSNHWILVHLFPRKGDRQLQVWCFDPQMETEDWRESREKTAKSYFRLLRDRLSKEWPEAFEGEGFYFTYSFLGLQGEDNHWDCGFFV</sequence>